<gene>
    <name evidence="2" type="ORF">IW261DRAFT_134227</name>
</gene>
<protein>
    <submittedName>
        <fullName evidence="2">Uncharacterized protein</fullName>
    </submittedName>
</protein>
<evidence type="ECO:0000256" key="1">
    <source>
        <dbReference type="SAM" id="MobiDB-lite"/>
    </source>
</evidence>
<name>A0AA39TUQ2_9AGAR</name>
<keyword evidence="3" id="KW-1185">Reference proteome</keyword>
<dbReference type="Proteomes" id="UP001175227">
    <property type="component" value="Unassembled WGS sequence"/>
</dbReference>
<reference evidence="2" key="1">
    <citation type="submission" date="2023-06" db="EMBL/GenBank/DDBJ databases">
        <authorList>
            <consortium name="Lawrence Berkeley National Laboratory"/>
            <person name="Ahrendt S."/>
            <person name="Sahu N."/>
            <person name="Indic B."/>
            <person name="Wong-Bajracharya J."/>
            <person name="Merenyi Z."/>
            <person name="Ke H.-M."/>
            <person name="Monk M."/>
            <person name="Kocsube S."/>
            <person name="Drula E."/>
            <person name="Lipzen A."/>
            <person name="Balint B."/>
            <person name="Henrissat B."/>
            <person name="Andreopoulos B."/>
            <person name="Martin F.M."/>
            <person name="Harder C.B."/>
            <person name="Rigling D."/>
            <person name="Ford K.L."/>
            <person name="Foster G.D."/>
            <person name="Pangilinan J."/>
            <person name="Papanicolaou A."/>
            <person name="Barry K."/>
            <person name="LaButti K."/>
            <person name="Viragh M."/>
            <person name="Koriabine M."/>
            <person name="Yan M."/>
            <person name="Riley R."/>
            <person name="Champramary S."/>
            <person name="Plett K.L."/>
            <person name="Tsai I.J."/>
            <person name="Slot J."/>
            <person name="Sipos G."/>
            <person name="Plett J."/>
            <person name="Nagy L.G."/>
            <person name="Grigoriev I.V."/>
        </authorList>
    </citation>
    <scope>NUCLEOTIDE SEQUENCE</scope>
    <source>
        <strain evidence="2">ICMP 16352</strain>
    </source>
</reference>
<organism evidence="2 3">
    <name type="scientific">Armillaria novae-zelandiae</name>
    <dbReference type="NCBI Taxonomy" id="153914"/>
    <lineage>
        <taxon>Eukaryota</taxon>
        <taxon>Fungi</taxon>
        <taxon>Dikarya</taxon>
        <taxon>Basidiomycota</taxon>
        <taxon>Agaricomycotina</taxon>
        <taxon>Agaricomycetes</taxon>
        <taxon>Agaricomycetidae</taxon>
        <taxon>Agaricales</taxon>
        <taxon>Marasmiineae</taxon>
        <taxon>Physalacriaceae</taxon>
        <taxon>Armillaria</taxon>
    </lineage>
</organism>
<comment type="caution">
    <text evidence="2">The sequence shown here is derived from an EMBL/GenBank/DDBJ whole genome shotgun (WGS) entry which is preliminary data.</text>
</comment>
<feature type="compositionally biased region" description="Basic and acidic residues" evidence="1">
    <location>
        <begin position="43"/>
        <end position="54"/>
    </location>
</feature>
<evidence type="ECO:0000313" key="2">
    <source>
        <dbReference type="EMBL" id="KAK0464054.1"/>
    </source>
</evidence>
<dbReference type="EMBL" id="JAUEPR010000103">
    <property type="protein sequence ID" value="KAK0464054.1"/>
    <property type="molecule type" value="Genomic_DNA"/>
</dbReference>
<sequence>MDEYPPIYYCILVVCLRLDGTRGEEVGCQRRCGTVEVPREAETFENHRDTDVSRVKSGAHGRPETGQPNPETPCTEGSRWVGRKRMPKRPWIWRERDGRDDERARRRVSGDAQSFGEAVTSHVYTTWKGSLQSLSYLISELRFVLHRFRQEYSRRNECDKFTPPHETSKILVHWSPYRSWHGPRVLRRSIRSTVQS</sequence>
<proteinExistence type="predicted"/>
<evidence type="ECO:0000313" key="3">
    <source>
        <dbReference type="Proteomes" id="UP001175227"/>
    </source>
</evidence>
<dbReference type="AlphaFoldDB" id="A0AA39TUQ2"/>
<accession>A0AA39TUQ2</accession>
<feature type="region of interest" description="Disordered" evidence="1">
    <location>
        <begin position="43"/>
        <end position="78"/>
    </location>
</feature>